<evidence type="ECO:0000256" key="7">
    <source>
        <dbReference type="ARBA" id="ARBA00023303"/>
    </source>
</evidence>
<dbReference type="KEGG" id="vg:77927992"/>
<protein>
    <recommendedName>
        <fullName evidence="9">Potassium channel domain-containing protein</fullName>
    </recommendedName>
</protein>
<keyword evidence="2" id="KW-0813">Transport</keyword>
<evidence type="ECO:0000256" key="1">
    <source>
        <dbReference type="ARBA" id="ARBA00004141"/>
    </source>
</evidence>
<evidence type="ECO:0000313" key="10">
    <source>
        <dbReference type="EMBL" id="QIN94119.1"/>
    </source>
</evidence>
<dbReference type="SUPFAM" id="SSF81324">
    <property type="entry name" value="Voltage-gated potassium channels"/>
    <property type="match status" value="1"/>
</dbReference>
<feature type="transmembrane region" description="Helical" evidence="8">
    <location>
        <begin position="12"/>
        <end position="33"/>
    </location>
</feature>
<keyword evidence="4 8" id="KW-1133">Transmembrane helix</keyword>
<dbReference type="InterPro" id="IPR028325">
    <property type="entry name" value="VG_K_chnl"/>
</dbReference>
<gene>
    <name evidence="10" type="primary">156</name>
    <name evidence="10" type="ORF">SEA_WAKANDA_156</name>
</gene>
<organism evidence="10 11">
    <name type="scientific">Streptomyces phage Wakanda</name>
    <dbReference type="NCBI Taxonomy" id="2713267"/>
    <lineage>
        <taxon>Viruses</taxon>
        <taxon>Duplodnaviria</taxon>
        <taxon>Heunggongvirae</taxon>
        <taxon>Uroviricota</taxon>
        <taxon>Caudoviricetes</taxon>
        <taxon>Stanwilliamsviridae</taxon>
        <taxon>Loccivirinae</taxon>
        <taxon>Wakandavirus</taxon>
        <taxon>Wakandavirus wakanda</taxon>
    </lineage>
</organism>
<feature type="transmembrane region" description="Helical" evidence="8">
    <location>
        <begin position="66"/>
        <end position="88"/>
    </location>
</feature>
<dbReference type="GO" id="GO:0001508">
    <property type="term" value="P:action potential"/>
    <property type="evidence" value="ECO:0007669"/>
    <property type="project" value="TreeGrafter"/>
</dbReference>
<sequence>MKKVFFRLANTTHMLVFTIIGTLVVSSVVFSLAEGVSLYDGVYWSVVTMSTTGYGDLSPATIVGKAYTMLLMLWSVFFLVPSAVAQIIMRFIHNRNEFTHEEQEEIMRQQERILELLERGGANERG</sequence>
<keyword evidence="7" id="KW-0407">Ion channel</keyword>
<evidence type="ECO:0000256" key="5">
    <source>
        <dbReference type="ARBA" id="ARBA00023065"/>
    </source>
</evidence>
<feature type="domain" description="Potassium channel" evidence="9">
    <location>
        <begin position="18"/>
        <end position="80"/>
    </location>
</feature>
<keyword evidence="5" id="KW-0406">Ion transport</keyword>
<evidence type="ECO:0000256" key="3">
    <source>
        <dbReference type="ARBA" id="ARBA00022692"/>
    </source>
</evidence>
<proteinExistence type="predicted"/>
<dbReference type="Gene3D" id="1.10.287.70">
    <property type="match status" value="1"/>
</dbReference>
<evidence type="ECO:0000256" key="6">
    <source>
        <dbReference type="ARBA" id="ARBA00023136"/>
    </source>
</evidence>
<evidence type="ECO:0000256" key="4">
    <source>
        <dbReference type="ARBA" id="ARBA00022989"/>
    </source>
</evidence>
<dbReference type="Pfam" id="PF07885">
    <property type="entry name" value="Ion_trans_2"/>
    <property type="match status" value="1"/>
</dbReference>
<keyword evidence="6 8" id="KW-0472">Membrane</keyword>
<dbReference type="GeneID" id="77927992"/>
<accession>A0A6G8R1P5</accession>
<evidence type="ECO:0000256" key="2">
    <source>
        <dbReference type="ARBA" id="ARBA00022448"/>
    </source>
</evidence>
<keyword evidence="11" id="KW-1185">Reference proteome</keyword>
<dbReference type="RefSeq" id="YP_010652210.1">
    <property type="nucleotide sequence ID" value="NC_070785.1"/>
</dbReference>
<dbReference type="Proteomes" id="UP000501266">
    <property type="component" value="Segment"/>
</dbReference>
<dbReference type="GO" id="GO:0005249">
    <property type="term" value="F:voltage-gated potassium channel activity"/>
    <property type="evidence" value="ECO:0007669"/>
    <property type="project" value="InterPro"/>
</dbReference>
<comment type="subcellular location">
    <subcellularLocation>
        <location evidence="1">Membrane</location>
        <topology evidence="1">Multi-pass membrane protein</topology>
    </subcellularLocation>
</comment>
<dbReference type="InterPro" id="IPR013099">
    <property type="entry name" value="K_chnl_dom"/>
</dbReference>
<evidence type="ECO:0000256" key="8">
    <source>
        <dbReference type="SAM" id="Phobius"/>
    </source>
</evidence>
<dbReference type="EMBL" id="MT024865">
    <property type="protein sequence ID" value="QIN94119.1"/>
    <property type="molecule type" value="Genomic_DNA"/>
</dbReference>
<evidence type="ECO:0000259" key="9">
    <source>
        <dbReference type="Pfam" id="PF07885"/>
    </source>
</evidence>
<name>A0A6G8R1P5_9CAUD</name>
<reference evidence="10 11" key="1">
    <citation type="submission" date="2020-02" db="EMBL/GenBank/DDBJ databases">
        <authorList>
            <person name="Bullock J.N."/>
            <person name="Barnes M.L."/>
            <person name="Kankolongo K.M."/>
            <person name="Dejene B.A."/>
            <person name="Lindsay P.E."/>
            <person name="Bhuiyan S."/>
            <person name="Nayek S."/>
            <person name="Hughes L.E."/>
            <person name="Garlena R.A."/>
            <person name="Russell D.A."/>
            <person name="Pope W.H."/>
            <person name="Jacobs-Sera D."/>
            <person name="Hatfull G.F."/>
        </authorList>
    </citation>
    <scope>NUCLEOTIDE SEQUENCE [LARGE SCALE GENOMIC DNA]</scope>
</reference>
<dbReference type="PANTHER" id="PTHR11537">
    <property type="entry name" value="VOLTAGE-GATED POTASSIUM CHANNEL"/>
    <property type="match status" value="1"/>
</dbReference>
<dbReference type="GO" id="GO:0008076">
    <property type="term" value="C:voltage-gated potassium channel complex"/>
    <property type="evidence" value="ECO:0007669"/>
    <property type="project" value="InterPro"/>
</dbReference>
<keyword evidence="3 8" id="KW-0812">Transmembrane</keyword>
<evidence type="ECO:0000313" key="11">
    <source>
        <dbReference type="Proteomes" id="UP000501266"/>
    </source>
</evidence>
<dbReference type="PANTHER" id="PTHR11537:SF254">
    <property type="entry name" value="POTASSIUM VOLTAGE-GATED CHANNEL PROTEIN SHAB"/>
    <property type="match status" value="1"/>
</dbReference>